<organism evidence="4">
    <name type="scientific">Echinostoma caproni</name>
    <dbReference type="NCBI Taxonomy" id="27848"/>
    <lineage>
        <taxon>Eukaryota</taxon>
        <taxon>Metazoa</taxon>
        <taxon>Spiralia</taxon>
        <taxon>Lophotrochozoa</taxon>
        <taxon>Platyhelminthes</taxon>
        <taxon>Trematoda</taxon>
        <taxon>Digenea</taxon>
        <taxon>Plagiorchiida</taxon>
        <taxon>Echinostomata</taxon>
        <taxon>Echinostomatoidea</taxon>
        <taxon>Echinostomatidae</taxon>
        <taxon>Echinostoma</taxon>
    </lineage>
</organism>
<gene>
    <name evidence="2" type="ORF">ECPE_LOCUS5564</name>
</gene>
<name>A0A183AF30_9TREM</name>
<evidence type="ECO:0000256" key="1">
    <source>
        <dbReference type="SAM" id="MobiDB-lite"/>
    </source>
</evidence>
<feature type="region of interest" description="Disordered" evidence="1">
    <location>
        <begin position="1"/>
        <end position="21"/>
    </location>
</feature>
<dbReference type="AlphaFoldDB" id="A0A183AF30"/>
<dbReference type="Proteomes" id="UP000272942">
    <property type="component" value="Unassembled WGS sequence"/>
</dbReference>
<reference evidence="4" key="1">
    <citation type="submission" date="2016-06" db="UniProtKB">
        <authorList>
            <consortium name="WormBaseParasite"/>
        </authorList>
    </citation>
    <scope>IDENTIFICATION</scope>
</reference>
<keyword evidence="3" id="KW-1185">Reference proteome</keyword>
<evidence type="ECO:0000313" key="2">
    <source>
        <dbReference type="EMBL" id="VDP75902.1"/>
    </source>
</evidence>
<evidence type="ECO:0000313" key="4">
    <source>
        <dbReference type="WBParaSite" id="ECPE_0000557801-mRNA-1"/>
    </source>
</evidence>
<reference evidence="2 3" key="2">
    <citation type="submission" date="2018-11" db="EMBL/GenBank/DDBJ databases">
        <authorList>
            <consortium name="Pathogen Informatics"/>
        </authorList>
    </citation>
    <scope>NUCLEOTIDE SEQUENCE [LARGE SCALE GENOMIC DNA]</scope>
    <source>
        <strain evidence="2 3">Egypt</strain>
    </source>
</reference>
<dbReference type="WBParaSite" id="ECPE_0000557801-mRNA-1">
    <property type="protein sequence ID" value="ECPE_0000557801-mRNA-1"/>
    <property type="gene ID" value="ECPE_0000557801"/>
</dbReference>
<sequence>MCSSASATRFPSAFDSSGSNLTAQTQLKTWLTEVLANAAAPAQLTKAMLRALDTTQRKLTRATSTTR</sequence>
<proteinExistence type="predicted"/>
<dbReference type="EMBL" id="UZAN01042428">
    <property type="protein sequence ID" value="VDP75902.1"/>
    <property type="molecule type" value="Genomic_DNA"/>
</dbReference>
<accession>A0A183AF30</accession>
<evidence type="ECO:0000313" key="3">
    <source>
        <dbReference type="Proteomes" id="UP000272942"/>
    </source>
</evidence>
<dbReference type="OrthoDB" id="2148946at2759"/>
<protein>
    <submittedName>
        <fullName evidence="4">PWI domain-containing protein</fullName>
    </submittedName>
</protein>